<dbReference type="PANTHER" id="PTHR32089">
    <property type="entry name" value="METHYL-ACCEPTING CHEMOTAXIS PROTEIN MCPB"/>
    <property type="match status" value="1"/>
</dbReference>
<dbReference type="RefSeq" id="WP_425439356.1">
    <property type="nucleotide sequence ID" value="NZ_FRDA01000004.1"/>
</dbReference>
<dbReference type="Pfam" id="PF12729">
    <property type="entry name" value="4HB_MCP_1"/>
    <property type="match status" value="1"/>
</dbReference>
<dbReference type="EMBL" id="FRDA01000004">
    <property type="protein sequence ID" value="SHM88622.1"/>
    <property type="molecule type" value="Genomic_DNA"/>
</dbReference>
<comment type="similarity">
    <text evidence="2">Belongs to the methyl-accepting chemotaxis (MCP) protein family.</text>
</comment>
<dbReference type="SMART" id="SM00304">
    <property type="entry name" value="HAMP"/>
    <property type="match status" value="2"/>
</dbReference>
<dbReference type="CDD" id="cd19411">
    <property type="entry name" value="MCP2201-like_sensor"/>
    <property type="match status" value="1"/>
</dbReference>
<keyword evidence="3" id="KW-1133">Transmembrane helix</keyword>
<organism evidence="5 6">
    <name type="scientific">Pseudomonas asturiensis</name>
    <dbReference type="NCBI Taxonomy" id="1190415"/>
    <lineage>
        <taxon>Bacteria</taxon>
        <taxon>Pseudomonadati</taxon>
        <taxon>Pseudomonadota</taxon>
        <taxon>Gammaproteobacteria</taxon>
        <taxon>Pseudomonadales</taxon>
        <taxon>Pseudomonadaceae</taxon>
        <taxon>Pseudomonas</taxon>
    </lineage>
</organism>
<keyword evidence="3" id="KW-0812">Transmembrane</keyword>
<gene>
    <name evidence="5" type="ORF">SAMN05216593_104123</name>
</gene>
<protein>
    <submittedName>
        <fullName evidence="5">Methyl-accepting chemotaxis protein</fullName>
    </submittedName>
</protein>
<keyword evidence="3" id="KW-0472">Membrane</keyword>
<feature type="transmembrane region" description="Helical" evidence="3">
    <location>
        <begin position="12"/>
        <end position="31"/>
    </location>
</feature>
<feature type="transmembrane region" description="Helical" evidence="3">
    <location>
        <begin position="189"/>
        <end position="211"/>
    </location>
</feature>
<dbReference type="STRING" id="1190415.SAMN05216593_104123"/>
<dbReference type="AlphaFoldDB" id="A0A1M7MCW0"/>
<dbReference type="GO" id="GO:0006935">
    <property type="term" value="P:chemotaxis"/>
    <property type="evidence" value="ECO:0007669"/>
    <property type="project" value="UniProtKB-KW"/>
</dbReference>
<dbReference type="CDD" id="cd06225">
    <property type="entry name" value="HAMP"/>
    <property type="match status" value="1"/>
</dbReference>
<keyword evidence="1" id="KW-0145">Chemotaxis</keyword>
<evidence type="ECO:0000313" key="6">
    <source>
        <dbReference type="Proteomes" id="UP000183983"/>
    </source>
</evidence>
<dbReference type="InterPro" id="IPR047347">
    <property type="entry name" value="YvaQ-like_sensor"/>
</dbReference>
<proteinExistence type="inferred from homology"/>
<dbReference type="Pfam" id="PF00672">
    <property type="entry name" value="HAMP"/>
    <property type="match status" value="1"/>
</dbReference>
<dbReference type="PANTHER" id="PTHR32089:SF120">
    <property type="entry name" value="METHYL-ACCEPTING CHEMOTAXIS PROTEIN TLPQ"/>
    <property type="match status" value="1"/>
</dbReference>
<evidence type="ECO:0000256" key="1">
    <source>
        <dbReference type="ARBA" id="ARBA00022500"/>
    </source>
</evidence>
<evidence type="ECO:0000256" key="3">
    <source>
        <dbReference type="SAM" id="Phobius"/>
    </source>
</evidence>
<dbReference type="SUPFAM" id="SSF58104">
    <property type="entry name" value="Methyl-accepting chemotaxis protein (MCP) signaling domain"/>
    <property type="match status" value="1"/>
</dbReference>
<dbReference type="GO" id="GO:0016020">
    <property type="term" value="C:membrane"/>
    <property type="evidence" value="ECO:0007669"/>
    <property type="project" value="InterPro"/>
</dbReference>
<sequence length="368" mass="39944">MNIRNMNLAPRSAMFFSLIISIVIALGIIAIQQMGKLRDVEQDVELNWMASIRQTGLMNSGVLRLCLESLRAVTTSDEKLRQETVAQFDVFRRKLDDAVAQYEPLIASDEERRLYLAVKTEADNYSKQLDVFERLLHADDNAGALLLINTNIRPLTNTLGEKINALTLYNDEGARQAGLSASAIYTHGFWTVVGLIVAVAVLTLVLAILLIRSVISPTREALAIAERIAVGDLSEDIHPSGRDEAGRLLVALEKMQVKLRNTISRISDSSTQLASASEEMTAVTETASKGLVRQNDEVGQAATAVTEMTAAVDEVARNAEAASNTSRQTMTYTLSGIENVAQTLKAIEGLAGNVVETGTQVKALSTRA</sequence>
<dbReference type="InterPro" id="IPR003660">
    <property type="entry name" value="HAMP_dom"/>
</dbReference>
<dbReference type="PROSITE" id="PS50885">
    <property type="entry name" value="HAMP"/>
    <property type="match status" value="1"/>
</dbReference>
<dbReference type="Proteomes" id="UP000183983">
    <property type="component" value="Unassembled WGS sequence"/>
</dbReference>
<evidence type="ECO:0000313" key="5">
    <source>
        <dbReference type="EMBL" id="SHM88622.1"/>
    </source>
</evidence>
<dbReference type="InterPro" id="IPR024478">
    <property type="entry name" value="HlyB_4HB_MCP"/>
</dbReference>
<evidence type="ECO:0000259" key="4">
    <source>
        <dbReference type="PROSITE" id="PS50885"/>
    </source>
</evidence>
<reference evidence="5 6" key="1">
    <citation type="submission" date="2016-11" db="EMBL/GenBank/DDBJ databases">
        <authorList>
            <person name="Jaros S."/>
            <person name="Januszkiewicz K."/>
            <person name="Wedrychowicz H."/>
        </authorList>
    </citation>
    <scope>NUCLEOTIDE SEQUENCE [LARGE SCALE GENOMIC DNA]</scope>
    <source>
        <strain evidence="5 6">LMG 26898</strain>
    </source>
</reference>
<dbReference type="GO" id="GO:0007165">
    <property type="term" value="P:signal transduction"/>
    <property type="evidence" value="ECO:0007669"/>
    <property type="project" value="InterPro"/>
</dbReference>
<name>A0A1M7MCW0_9PSED</name>
<feature type="domain" description="HAMP" evidence="4">
    <location>
        <begin position="212"/>
        <end position="264"/>
    </location>
</feature>
<accession>A0A1M7MCW0</accession>
<evidence type="ECO:0000256" key="2">
    <source>
        <dbReference type="ARBA" id="ARBA00029447"/>
    </source>
</evidence>
<dbReference type="Gene3D" id="1.10.287.950">
    <property type="entry name" value="Methyl-accepting chemotaxis protein"/>
    <property type="match status" value="1"/>
</dbReference>